<dbReference type="PANTHER" id="PTHR43280">
    <property type="entry name" value="ARAC-FAMILY TRANSCRIPTIONAL REGULATOR"/>
    <property type="match status" value="1"/>
</dbReference>
<proteinExistence type="predicted"/>
<keyword evidence="2" id="KW-0238">DNA-binding</keyword>
<evidence type="ECO:0000313" key="6">
    <source>
        <dbReference type="Proteomes" id="UP000676386"/>
    </source>
</evidence>
<dbReference type="SUPFAM" id="SSF46689">
    <property type="entry name" value="Homeodomain-like"/>
    <property type="match status" value="2"/>
</dbReference>
<evidence type="ECO:0000256" key="3">
    <source>
        <dbReference type="ARBA" id="ARBA00023163"/>
    </source>
</evidence>
<evidence type="ECO:0000256" key="2">
    <source>
        <dbReference type="ARBA" id="ARBA00023125"/>
    </source>
</evidence>
<dbReference type="SUPFAM" id="SSF51215">
    <property type="entry name" value="Regulatory protein AraC"/>
    <property type="match status" value="1"/>
</dbReference>
<keyword evidence="6" id="KW-1185">Reference proteome</keyword>
<dbReference type="Proteomes" id="UP000676386">
    <property type="component" value="Unassembled WGS sequence"/>
</dbReference>
<accession>A0ABS5J7R4</accession>
<dbReference type="InterPro" id="IPR009057">
    <property type="entry name" value="Homeodomain-like_sf"/>
</dbReference>
<dbReference type="RefSeq" id="WP_211976409.1">
    <property type="nucleotide sequence ID" value="NZ_CBFHAM010000061.1"/>
</dbReference>
<evidence type="ECO:0000256" key="1">
    <source>
        <dbReference type="ARBA" id="ARBA00023015"/>
    </source>
</evidence>
<dbReference type="PRINTS" id="PR00032">
    <property type="entry name" value="HTHARAC"/>
</dbReference>
<dbReference type="InterPro" id="IPR037923">
    <property type="entry name" value="HTH-like"/>
</dbReference>
<keyword evidence="1" id="KW-0805">Transcription regulation</keyword>
<dbReference type="Gene3D" id="1.10.10.60">
    <property type="entry name" value="Homeodomain-like"/>
    <property type="match status" value="2"/>
</dbReference>
<keyword evidence="3" id="KW-0804">Transcription</keyword>
<name>A0ABS5J7R4_9BACT</name>
<dbReference type="EMBL" id="JAGTXB010000021">
    <property type="protein sequence ID" value="MBS0031256.1"/>
    <property type="molecule type" value="Genomic_DNA"/>
</dbReference>
<sequence>MIFYPNHLLPSLSNIHDMYFTTLPDHAKPGFDEALHFSHFKKHNIIFNATSSFSHCNNHVGCLSFKTVLSGEEWYGIDNHRLAIRPGKFLILNDDQRYSCSIDHGEKVRNLSFFFKKEFAADVFRDTLFNSTALLDNPFNGGEKAPEFFQTLYTITPALQQQITTLIHMLDIRGYDPVMMDGQLVFLLRYLIHTQQSTTRLTDHVNAVKASTRKEIYKRLCIVKDILQSSYMESPDLDMLSRLSCLSVPQLVRQFKSVFHATPHQYLMQVKLEHAASILKQTNKPIHEITWRCGFENVSAFCRAFKSAYGMQPLNFRKSVQ</sequence>
<dbReference type="InterPro" id="IPR018060">
    <property type="entry name" value="HTH_AraC"/>
</dbReference>
<comment type="caution">
    <text evidence="5">The sequence shown here is derived from an EMBL/GenBank/DDBJ whole genome shotgun (WGS) entry which is preliminary data.</text>
</comment>
<dbReference type="InterPro" id="IPR020449">
    <property type="entry name" value="Tscrpt_reg_AraC-type_HTH"/>
</dbReference>
<dbReference type="PANTHER" id="PTHR43280:SF28">
    <property type="entry name" value="HTH-TYPE TRANSCRIPTIONAL ACTIVATOR RHAS"/>
    <property type="match status" value="1"/>
</dbReference>
<gene>
    <name evidence="5" type="ORF">KE626_28260</name>
</gene>
<evidence type="ECO:0000313" key="5">
    <source>
        <dbReference type="EMBL" id="MBS0031256.1"/>
    </source>
</evidence>
<dbReference type="SMART" id="SM00342">
    <property type="entry name" value="HTH_ARAC"/>
    <property type="match status" value="1"/>
</dbReference>
<feature type="domain" description="HTH araC/xylS-type" evidence="4">
    <location>
        <begin position="221"/>
        <end position="319"/>
    </location>
</feature>
<dbReference type="Pfam" id="PF12833">
    <property type="entry name" value="HTH_18"/>
    <property type="match status" value="1"/>
</dbReference>
<reference evidence="5 6" key="1">
    <citation type="submission" date="2021-04" db="EMBL/GenBank/DDBJ databases">
        <title>Chitinophaga sp. nov., isolated from the rhizosphere soil.</title>
        <authorList>
            <person name="He S."/>
        </authorList>
    </citation>
    <scope>NUCLEOTIDE SEQUENCE [LARGE SCALE GENOMIC DNA]</scope>
    <source>
        <strain evidence="5 6">2R12</strain>
    </source>
</reference>
<organism evidence="5 6">
    <name type="scientific">Chitinophaga hostae</name>
    <dbReference type="NCBI Taxonomy" id="2831022"/>
    <lineage>
        <taxon>Bacteria</taxon>
        <taxon>Pseudomonadati</taxon>
        <taxon>Bacteroidota</taxon>
        <taxon>Chitinophagia</taxon>
        <taxon>Chitinophagales</taxon>
        <taxon>Chitinophagaceae</taxon>
        <taxon>Chitinophaga</taxon>
    </lineage>
</organism>
<protein>
    <submittedName>
        <fullName evidence="5">Helix-turn-helix transcriptional regulator</fullName>
    </submittedName>
</protein>
<dbReference type="PROSITE" id="PS01124">
    <property type="entry name" value="HTH_ARAC_FAMILY_2"/>
    <property type="match status" value="1"/>
</dbReference>
<evidence type="ECO:0000259" key="4">
    <source>
        <dbReference type="PROSITE" id="PS01124"/>
    </source>
</evidence>